<dbReference type="KEGG" id="ksk:KSE_11690"/>
<organism evidence="1 2">
    <name type="scientific">Kitasatospora setae (strain ATCC 33774 / DSM 43861 / JCM 3304 / KCC A-0304 / NBRC 14216 / KM-6054)</name>
    <name type="common">Streptomyces setae</name>
    <dbReference type="NCBI Taxonomy" id="452652"/>
    <lineage>
        <taxon>Bacteria</taxon>
        <taxon>Bacillati</taxon>
        <taxon>Actinomycetota</taxon>
        <taxon>Actinomycetes</taxon>
        <taxon>Kitasatosporales</taxon>
        <taxon>Streptomycetaceae</taxon>
        <taxon>Kitasatospora</taxon>
    </lineage>
</organism>
<dbReference type="eggNOG" id="ENOG502ZKU2">
    <property type="taxonomic scope" value="Bacteria"/>
</dbReference>
<keyword evidence="2" id="KW-1185">Reference proteome</keyword>
<dbReference type="STRING" id="452652.KSE_11690"/>
<dbReference type="EMBL" id="AP010968">
    <property type="protein sequence ID" value="BAJ27003.1"/>
    <property type="molecule type" value="Genomic_DNA"/>
</dbReference>
<accession>E4N722</accession>
<protein>
    <submittedName>
        <fullName evidence="1">Uncharacterized protein</fullName>
    </submittedName>
</protein>
<dbReference type="AlphaFoldDB" id="E4N722"/>
<proteinExistence type="predicted"/>
<gene>
    <name evidence="1" type="ordered locus">KSE_11690</name>
</gene>
<dbReference type="RefSeq" id="WP_014134321.1">
    <property type="nucleotide sequence ID" value="NC_016109.1"/>
</dbReference>
<reference evidence="1 2" key="1">
    <citation type="journal article" date="2010" name="DNA Res.">
        <title>Genome sequence of Kitasatospora setae NBRC 14216T: an evolutionary snapshot of the family Streptomycetaceae.</title>
        <authorList>
            <person name="Ichikawa N."/>
            <person name="Oguchi A."/>
            <person name="Ikeda H."/>
            <person name="Ishikawa J."/>
            <person name="Kitani S."/>
            <person name="Watanabe Y."/>
            <person name="Nakamura S."/>
            <person name="Katano Y."/>
            <person name="Kishi E."/>
            <person name="Sasagawa M."/>
            <person name="Ankai A."/>
            <person name="Fukui S."/>
            <person name="Hashimoto Y."/>
            <person name="Kamata S."/>
            <person name="Otoguro M."/>
            <person name="Tanikawa S."/>
            <person name="Nihira T."/>
            <person name="Horinouchi S."/>
            <person name="Ohnishi Y."/>
            <person name="Hayakawa M."/>
            <person name="Kuzuyama T."/>
            <person name="Arisawa A."/>
            <person name="Nomoto F."/>
            <person name="Miura H."/>
            <person name="Takahashi Y."/>
            <person name="Fujita N."/>
        </authorList>
    </citation>
    <scope>NUCLEOTIDE SEQUENCE [LARGE SCALE GENOMIC DNA]</scope>
    <source>
        <strain evidence="2">ATCC 33774 / DSM 43861 / JCM 3304 / KCC A-0304 / NBRC 14216 / KM-6054</strain>
    </source>
</reference>
<name>E4N722_KITSK</name>
<evidence type="ECO:0000313" key="1">
    <source>
        <dbReference type="EMBL" id="BAJ27003.1"/>
    </source>
</evidence>
<sequence>MPEPRQAAFADWLETVRHDPDTGSCLTPLSESGRRWLANVFDAHGEVPPAYLLDLLFERRGALARTALDLLRDAAERDLGIAPDLRVRADAHSDYEPSGEVEVHGEQIRAVGLPEALAAVAGAVQSFLAEAHRVVWPVCPEHRTGVHPALTAGTAVWHCTTGAHELPLP</sequence>
<dbReference type="HOGENOM" id="CLU_1702977_0_0_11"/>
<dbReference type="PATRIC" id="fig|452652.3.peg.1166"/>
<evidence type="ECO:0000313" key="2">
    <source>
        <dbReference type="Proteomes" id="UP000007076"/>
    </source>
</evidence>
<dbReference type="Proteomes" id="UP000007076">
    <property type="component" value="Chromosome"/>
</dbReference>